<feature type="compositionally biased region" description="Basic and acidic residues" evidence="6">
    <location>
        <begin position="193"/>
        <end position="203"/>
    </location>
</feature>
<dbReference type="EMBL" id="WOWK01000135">
    <property type="protein sequence ID" value="KAF0317245.1"/>
    <property type="molecule type" value="Genomic_DNA"/>
</dbReference>
<evidence type="ECO:0000256" key="4">
    <source>
        <dbReference type="PROSITE-ProRule" id="PRU00042"/>
    </source>
</evidence>
<keyword evidence="4" id="KW-0479">Metal-binding</keyword>
<evidence type="ECO:0000259" key="7">
    <source>
        <dbReference type="PROSITE" id="PS50071"/>
    </source>
</evidence>
<evidence type="ECO:0000313" key="9">
    <source>
        <dbReference type="EMBL" id="KAF0317245.1"/>
    </source>
</evidence>
<keyword evidence="1 5" id="KW-0238">DNA-binding</keyword>
<keyword evidence="2 5" id="KW-0371">Homeobox</keyword>
<gene>
    <name evidence="9" type="ORF">GQ607_015561</name>
</gene>
<dbReference type="InterPro" id="IPR050224">
    <property type="entry name" value="TALE_homeobox"/>
</dbReference>
<dbReference type="Gene3D" id="1.10.10.60">
    <property type="entry name" value="Homeodomain-like"/>
    <property type="match status" value="1"/>
</dbReference>
<feature type="DNA-binding region" description="Homeobox" evidence="5">
    <location>
        <begin position="92"/>
        <end position="154"/>
    </location>
</feature>
<protein>
    <recommendedName>
        <fullName evidence="11">C2H2 type zinc finger domain-containing protein</fullName>
    </recommendedName>
</protein>
<evidence type="ECO:0000256" key="6">
    <source>
        <dbReference type="SAM" id="MobiDB-lite"/>
    </source>
</evidence>
<evidence type="ECO:0000256" key="2">
    <source>
        <dbReference type="ARBA" id="ARBA00023155"/>
    </source>
</evidence>
<comment type="subcellular location">
    <subcellularLocation>
        <location evidence="5">Nucleus</location>
    </subcellularLocation>
</comment>
<keyword evidence="10" id="KW-1185">Reference proteome</keyword>
<dbReference type="CDD" id="cd00086">
    <property type="entry name" value="homeodomain"/>
    <property type="match status" value="1"/>
</dbReference>
<organism evidence="9 10">
    <name type="scientific">Colletotrichum asianum</name>
    <dbReference type="NCBI Taxonomy" id="702518"/>
    <lineage>
        <taxon>Eukaryota</taxon>
        <taxon>Fungi</taxon>
        <taxon>Dikarya</taxon>
        <taxon>Ascomycota</taxon>
        <taxon>Pezizomycotina</taxon>
        <taxon>Sordariomycetes</taxon>
        <taxon>Hypocreomycetidae</taxon>
        <taxon>Glomerellales</taxon>
        <taxon>Glomerellaceae</taxon>
        <taxon>Colletotrichum</taxon>
        <taxon>Colletotrichum gloeosporioides species complex</taxon>
    </lineage>
</organism>
<dbReference type="PANTHER" id="PTHR11850">
    <property type="entry name" value="HOMEOBOX PROTEIN TRANSCRIPTION FACTORS"/>
    <property type="match status" value="1"/>
</dbReference>
<dbReference type="Pfam" id="PF05920">
    <property type="entry name" value="Homeobox_KN"/>
    <property type="match status" value="1"/>
</dbReference>
<dbReference type="SMART" id="SM00389">
    <property type="entry name" value="HOX"/>
    <property type="match status" value="1"/>
</dbReference>
<keyword evidence="3 5" id="KW-0539">Nucleus</keyword>
<dbReference type="InterPro" id="IPR001356">
    <property type="entry name" value="HD"/>
</dbReference>
<dbReference type="PROSITE" id="PS00028">
    <property type="entry name" value="ZINC_FINGER_C2H2_1"/>
    <property type="match status" value="1"/>
</dbReference>
<name>A0A8H3ZMQ7_9PEZI</name>
<dbReference type="PROSITE" id="PS50157">
    <property type="entry name" value="ZINC_FINGER_C2H2_2"/>
    <property type="match status" value="1"/>
</dbReference>
<dbReference type="InterPro" id="IPR013087">
    <property type="entry name" value="Znf_C2H2_type"/>
</dbReference>
<evidence type="ECO:0000256" key="1">
    <source>
        <dbReference type="ARBA" id="ARBA00023125"/>
    </source>
</evidence>
<dbReference type="SMART" id="SM00355">
    <property type="entry name" value="ZnF_C2H2"/>
    <property type="match status" value="2"/>
</dbReference>
<feature type="compositionally biased region" description="Low complexity" evidence="6">
    <location>
        <begin position="232"/>
        <end position="257"/>
    </location>
</feature>
<feature type="compositionally biased region" description="Polar residues" evidence="6">
    <location>
        <begin position="263"/>
        <end position="272"/>
    </location>
</feature>
<evidence type="ECO:0000259" key="8">
    <source>
        <dbReference type="PROSITE" id="PS50157"/>
    </source>
</evidence>
<keyword evidence="4" id="KW-0862">Zinc</keyword>
<dbReference type="AlphaFoldDB" id="A0A8H3ZMQ7"/>
<dbReference type="SUPFAM" id="SSF46689">
    <property type="entry name" value="Homeodomain-like"/>
    <property type="match status" value="1"/>
</dbReference>
<feature type="compositionally biased region" description="Polar residues" evidence="6">
    <location>
        <begin position="155"/>
        <end position="171"/>
    </location>
</feature>
<dbReference type="OrthoDB" id="10056939at2759"/>
<evidence type="ECO:0000313" key="10">
    <source>
        <dbReference type="Proteomes" id="UP000434172"/>
    </source>
</evidence>
<comment type="caution">
    <text evidence="9">The sequence shown here is derived from an EMBL/GenBank/DDBJ whole genome shotgun (WGS) entry which is preliminary data.</text>
</comment>
<dbReference type="Proteomes" id="UP000434172">
    <property type="component" value="Unassembled WGS sequence"/>
</dbReference>
<feature type="region of interest" description="Disordered" evidence="6">
    <location>
        <begin position="148"/>
        <end position="287"/>
    </location>
</feature>
<feature type="domain" description="C2H2-type" evidence="8">
    <location>
        <begin position="299"/>
        <end position="327"/>
    </location>
</feature>
<evidence type="ECO:0000256" key="5">
    <source>
        <dbReference type="PROSITE-ProRule" id="PRU00108"/>
    </source>
</evidence>
<feature type="region of interest" description="Disordered" evidence="6">
    <location>
        <begin position="70"/>
        <end position="96"/>
    </location>
</feature>
<dbReference type="GO" id="GO:0005634">
    <property type="term" value="C:nucleus"/>
    <property type="evidence" value="ECO:0007669"/>
    <property type="project" value="UniProtKB-SubCell"/>
</dbReference>
<evidence type="ECO:0008006" key="11">
    <source>
        <dbReference type="Google" id="ProtNLM"/>
    </source>
</evidence>
<feature type="domain" description="Homeobox" evidence="7">
    <location>
        <begin position="90"/>
        <end position="153"/>
    </location>
</feature>
<dbReference type="GO" id="GO:0008270">
    <property type="term" value="F:zinc ion binding"/>
    <property type="evidence" value="ECO:0007669"/>
    <property type="project" value="UniProtKB-KW"/>
</dbReference>
<sequence>MDSPHENLGAMPGTQDQFQAVGLDFDQLGMFSDLISGQSNSAVDFQQQIDSGMASPSSSISGGVPLSAEAEDNAAIPPGPAEAGGEPEATVPSKVGSRFTSGAIKVLRTWFERHEKHPYPTPKDVDTLQNQTGLERQQITNWFANTRRRKKFRPQGTSSAQVPSWTETTTGPVEIPTRRPTPMPFEMMNPMQRWEHSPPEHEPALASDINRAVAASTGQSSFPSRARSPGRSSENASSLSSAATSRSSRGSNTSAYSHGSRRSAGSQDSNKFSGRRRRRALTKMQKGERIKLVQARNTYQCTFCTETFKTKYDWQRHEKSLHLSLEEWVCSPHGSTENHPEKGEVCAYCEEPGPSKSHLDEHHQSACSEKPVEDRTFYRKDHLRQHLKLVHGSNQMTRLMDKWKVVKNNISSACGFCGAKLETWAERGDHLADHFKNGSTMTDWQGDWGFEPAVMEMLDNAMPPYLIRFESFSALPFTASVGPADTAPSAYELLKLEIEYYIRNYFEGKDSSPSDDELKYEGCSIIFGAEFFSSALGSSPPSWLRDIFMCSTEIATKARFRPMQQLAKLRLSQLRINGKMNIFEECQLESELRHYIGMHVTLGLALSDHEIQREACAILARVEESSTNPSRRFAGFLVRLIWESKDWIAPLRQRGKQHSQDGLSTQPAPGLHGDWNEPSLEIAQRNLPDFSLYQGVGKMAPVADSSWLSQTTSMDGLQDPVGSGLKSTAESTQDFYMRLQAAKTIFKGSAQSLQGSWQGNERPGGSGMPFFLNDNNRYRRLAKELSRFVASTMSPNNPNSHVPTDEEIRHQARWVLYDDDDPWNQTPADVEEWLLKFKKDVGLA</sequence>
<dbReference type="PROSITE" id="PS50071">
    <property type="entry name" value="HOMEOBOX_2"/>
    <property type="match status" value="1"/>
</dbReference>
<dbReference type="GO" id="GO:0006355">
    <property type="term" value="P:regulation of DNA-templated transcription"/>
    <property type="evidence" value="ECO:0007669"/>
    <property type="project" value="InterPro"/>
</dbReference>
<dbReference type="InterPro" id="IPR009057">
    <property type="entry name" value="Homeodomain-like_sf"/>
</dbReference>
<dbReference type="GO" id="GO:0003677">
    <property type="term" value="F:DNA binding"/>
    <property type="evidence" value="ECO:0007669"/>
    <property type="project" value="UniProtKB-UniRule"/>
</dbReference>
<accession>A0A8H3ZMQ7</accession>
<evidence type="ECO:0000256" key="3">
    <source>
        <dbReference type="ARBA" id="ARBA00023242"/>
    </source>
</evidence>
<proteinExistence type="predicted"/>
<dbReference type="InterPro" id="IPR008422">
    <property type="entry name" value="KN_HD"/>
</dbReference>
<reference evidence="9 10" key="1">
    <citation type="submission" date="2019-12" db="EMBL/GenBank/DDBJ databases">
        <title>A genome sequence resource for the geographically widespread anthracnose pathogen Colletotrichum asianum.</title>
        <authorList>
            <person name="Meng Y."/>
        </authorList>
    </citation>
    <scope>NUCLEOTIDE SEQUENCE [LARGE SCALE GENOMIC DNA]</scope>
    <source>
        <strain evidence="9 10">ICMP 18580</strain>
    </source>
</reference>
<keyword evidence="4" id="KW-0863">Zinc-finger</keyword>